<evidence type="ECO:0000256" key="4">
    <source>
        <dbReference type="ARBA" id="ARBA00023136"/>
    </source>
</evidence>
<evidence type="ECO:0000256" key="5">
    <source>
        <dbReference type="SAM" id="Phobius"/>
    </source>
</evidence>
<evidence type="ECO:0000259" key="6">
    <source>
        <dbReference type="PROSITE" id="PS50929"/>
    </source>
</evidence>
<dbReference type="Proteomes" id="UP001479436">
    <property type="component" value="Unassembled WGS sequence"/>
</dbReference>
<proteinExistence type="predicted"/>
<reference evidence="7 8" key="1">
    <citation type="submission" date="2023-04" db="EMBL/GenBank/DDBJ databases">
        <title>Genome of Basidiobolus ranarum AG-B5.</title>
        <authorList>
            <person name="Stajich J.E."/>
            <person name="Carter-House D."/>
            <person name="Gryganskyi A."/>
        </authorList>
    </citation>
    <scope>NUCLEOTIDE SEQUENCE [LARGE SCALE GENOMIC DNA]</scope>
    <source>
        <strain evidence="7 8">AG-B5</strain>
    </source>
</reference>
<evidence type="ECO:0000256" key="3">
    <source>
        <dbReference type="ARBA" id="ARBA00022989"/>
    </source>
</evidence>
<dbReference type="PANTHER" id="PTHR43394">
    <property type="entry name" value="ATP-DEPENDENT PERMEASE MDL1, MITOCHONDRIAL"/>
    <property type="match status" value="1"/>
</dbReference>
<dbReference type="EMBL" id="JASJQH010002468">
    <property type="protein sequence ID" value="KAK9760166.1"/>
    <property type="molecule type" value="Genomic_DNA"/>
</dbReference>
<dbReference type="PANTHER" id="PTHR43394:SF27">
    <property type="entry name" value="ATP-DEPENDENT TRANSLOCASE ABCB1-LIKE"/>
    <property type="match status" value="1"/>
</dbReference>
<keyword evidence="8" id="KW-1185">Reference proteome</keyword>
<feature type="transmembrane region" description="Helical" evidence="5">
    <location>
        <begin position="78"/>
        <end position="98"/>
    </location>
</feature>
<feature type="domain" description="ABC transmembrane type-1" evidence="6">
    <location>
        <begin position="82"/>
        <end position="161"/>
    </location>
</feature>
<sequence length="171" mass="18752">MSKEEALTSISIDKNVDPVDVAVNNEKADRIISIDNSDAVEEKKKKSKKGNKKKNKDEELGPKVSYFKLYRFANSWDITCIILGTICAVACGVGQPLVAQLMGDVIQSLTGPVNPDTIKDQVAALRDIVIKFTIIGACMFVAAYGQMCFFTLSAENQTKRILRVSQLSSQC</sequence>
<keyword evidence="4 5" id="KW-0472">Membrane</keyword>
<feature type="transmembrane region" description="Helical" evidence="5">
    <location>
        <begin position="128"/>
        <end position="152"/>
    </location>
</feature>
<comment type="caution">
    <text evidence="7">The sequence shown here is derived from an EMBL/GenBank/DDBJ whole genome shotgun (WGS) entry which is preliminary data.</text>
</comment>
<dbReference type="Gene3D" id="1.20.1560.10">
    <property type="entry name" value="ABC transporter type 1, transmembrane domain"/>
    <property type="match status" value="1"/>
</dbReference>
<dbReference type="Pfam" id="PF00664">
    <property type="entry name" value="ABC_membrane"/>
    <property type="match status" value="1"/>
</dbReference>
<dbReference type="InterPro" id="IPR011527">
    <property type="entry name" value="ABC1_TM_dom"/>
</dbReference>
<dbReference type="InterPro" id="IPR036640">
    <property type="entry name" value="ABC1_TM_sf"/>
</dbReference>
<dbReference type="SUPFAM" id="SSF90123">
    <property type="entry name" value="ABC transporter transmembrane region"/>
    <property type="match status" value="1"/>
</dbReference>
<dbReference type="InterPro" id="IPR039421">
    <property type="entry name" value="Type_1_exporter"/>
</dbReference>
<keyword evidence="3 5" id="KW-1133">Transmembrane helix</keyword>
<dbReference type="PROSITE" id="PS50929">
    <property type="entry name" value="ABC_TM1F"/>
    <property type="match status" value="1"/>
</dbReference>
<organism evidence="7 8">
    <name type="scientific">Basidiobolus ranarum</name>
    <dbReference type="NCBI Taxonomy" id="34480"/>
    <lineage>
        <taxon>Eukaryota</taxon>
        <taxon>Fungi</taxon>
        <taxon>Fungi incertae sedis</taxon>
        <taxon>Zoopagomycota</taxon>
        <taxon>Entomophthoromycotina</taxon>
        <taxon>Basidiobolomycetes</taxon>
        <taxon>Basidiobolales</taxon>
        <taxon>Basidiobolaceae</taxon>
        <taxon>Basidiobolus</taxon>
    </lineage>
</organism>
<evidence type="ECO:0000256" key="1">
    <source>
        <dbReference type="ARBA" id="ARBA00004141"/>
    </source>
</evidence>
<comment type="subcellular location">
    <subcellularLocation>
        <location evidence="1">Membrane</location>
        <topology evidence="1">Multi-pass membrane protein</topology>
    </subcellularLocation>
</comment>
<name>A0ABR2WFB7_9FUNG</name>
<gene>
    <name evidence="7" type="ORF">K7432_016094</name>
</gene>
<evidence type="ECO:0000313" key="7">
    <source>
        <dbReference type="EMBL" id="KAK9760166.1"/>
    </source>
</evidence>
<accession>A0ABR2WFB7</accession>
<evidence type="ECO:0000313" key="8">
    <source>
        <dbReference type="Proteomes" id="UP001479436"/>
    </source>
</evidence>
<evidence type="ECO:0000256" key="2">
    <source>
        <dbReference type="ARBA" id="ARBA00022692"/>
    </source>
</evidence>
<keyword evidence="2 5" id="KW-0812">Transmembrane</keyword>
<protein>
    <recommendedName>
        <fullName evidence="6">ABC transmembrane type-1 domain-containing protein</fullName>
    </recommendedName>
</protein>